<dbReference type="InterPro" id="IPR036641">
    <property type="entry name" value="HPT_dom_sf"/>
</dbReference>
<dbReference type="SUPFAM" id="SSF55785">
    <property type="entry name" value="PYP-like sensor domain (PAS domain)"/>
    <property type="match status" value="2"/>
</dbReference>
<feature type="modified residue" description="Phosphohistidine" evidence="13">
    <location>
        <position position="1071"/>
    </location>
</feature>
<dbReference type="InterPro" id="IPR000014">
    <property type="entry name" value="PAS"/>
</dbReference>
<dbReference type="Gene3D" id="3.30.450.20">
    <property type="entry name" value="PAS domain"/>
    <property type="match status" value="2"/>
</dbReference>
<feature type="domain" description="Response regulatory" evidence="16">
    <location>
        <begin position="844"/>
        <end position="961"/>
    </location>
</feature>
<dbReference type="InterPro" id="IPR008207">
    <property type="entry name" value="Sig_transdc_His_kin_Hpt_dom"/>
</dbReference>
<dbReference type="Gene3D" id="3.40.50.2300">
    <property type="match status" value="3"/>
</dbReference>
<keyword evidence="6" id="KW-0812">Transmembrane</keyword>
<dbReference type="RefSeq" id="WP_172188632.1">
    <property type="nucleotide sequence ID" value="NZ_CAWPPK010000266.1"/>
</dbReference>
<comment type="subcellular location">
    <subcellularLocation>
        <location evidence="2">Cell membrane</location>
        <topology evidence="2">Multi-pass membrane protein</topology>
    </subcellularLocation>
</comment>
<feature type="modified residue" description="4-aspartylphosphate" evidence="14">
    <location>
        <position position="94"/>
    </location>
</feature>
<evidence type="ECO:0000256" key="3">
    <source>
        <dbReference type="ARBA" id="ARBA00012438"/>
    </source>
</evidence>
<dbReference type="InterPro" id="IPR003661">
    <property type="entry name" value="HisK_dim/P_dom"/>
</dbReference>
<dbReference type="PROSITE" id="PS50113">
    <property type="entry name" value="PAC"/>
    <property type="match status" value="1"/>
</dbReference>
<feature type="domain" description="PAC" evidence="18">
    <location>
        <begin position="254"/>
        <end position="306"/>
    </location>
</feature>
<dbReference type="InterPro" id="IPR011006">
    <property type="entry name" value="CheY-like_superfamily"/>
</dbReference>
<dbReference type="PROSITE" id="PS50109">
    <property type="entry name" value="HIS_KIN"/>
    <property type="match status" value="1"/>
</dbReference>
<dbReference type="PROSITE" id="PS50894">
    <property type="entry name" value="HPT"/>
    <property type="match status" value="1"/>
</dbReference>
<dbReference type="InterPro" id="IPR001789">
    <property type="entry name" value="Sig_transdc_resp-reg_receiver"/>
</dbReference>
<dbReference type="InterPro" id="IPR000700">
    <property type="entry name" value="PAS-assoc_C"/>
</dbReference>
<dbReference type="InterPro" id="IPR004358">
    <property type="entry name" value="Sig_transdc_His_kin-like_C"/>
</dbReference>
<dbReference type="Pfam" id="PF01627">
    <property type="entry name" value="Hpt"/>
    <property type="match status" value="1"/>
</dbReference>
<evidence type="ECO:0000256" key="1">
    <source>
        <dbReference type="ARBA" id="ARBA00000085"/>
    </source>
</evidence>
<keyword evidence="9" id="KW-0067">ATP-binding</keyword>
<dbReference type="SMART" id="SM00388">
    <property type="entry name" value="HisKA"/>
    <property type="match status" value="1"/>
</dbReference>
<dbReference type="NCBIfam" id="TIGR00229">
    <property type="entry name" value="sensory_box"/>
    <property type="match status" value="2"/>
</dbReference>
<evidence type="ECO:0000256" key="4">
    <source>
        <dbReference type="ARBA" id="ARBA00022475"/>
    </source>
</evidence>
<feature type="domain" description="Response regulatory" evidence="16">
    <location>
        <begin position="683"/>
        <end position="810"/>
    </location>
</feature>
<keyword evidence="12" id="KW-0472">Membrane</keyword>
<dbReference type="InterPro" id="IPR005467">
    <property type="entry name" value="His_kinase_dom"/>
</dbReference>
<dbReference type="CDD" id="cd00130">
    <property type="entry name" value="PAS"/>
    <property type="match status" value="1"/>
</dbReference>
<evidence type="ECO:0000313" key="21">
    <source>
        <dbReference type="Proteomes" id="UP000702425"/>
    </source>
</evidence>
<feature type="modified residue" description="4-aspartylphosphate" evidence="14">
    <location>
        <position position="893"/>
    </location>
</feature>
<dbReference type="InterPro" id="IPR036890">
    <property type="entry name" value="HATPase_C_sf"/>
</dbReference>
<evidence type="ECO:0000256" key="10">
    <source>
        <dbReference type="ARBA" id="ARBA00022989"/>
    </source>
</evidence>
<evidence type="ECO:0000256" key="11">
    <source>
        <dbReference type="ARBA" id="ARBA00023012"/>
    </source>
</evidence>
<feature type="domain" description="Histidine kinase" evidence="15">
    <location>
        <begin position="442"/>
        <end position="668"/>
    </location>
</feature>
<dbReference type="Pfam" id="PF02518">
    <property type="entry name" value="HATPase_c"/>
    <property type="match status" value="1"/>
</dbReference>
<gene>
    <name evidence="20" type="primary">barA_5</name>
    <name evidence="20" type="ORF">E5S67_03051</name>
</gene>
<dbReference type="SMART" id="SM00091">
    <property type="entry name" value="PAS"/>
    <property type="match status" value="2"/>
</dbReference>
<dbReference type="Gene3D" id="1.10.287.130">
    <property type="match status" value="1"/>
</dbReference>
<evidence type="ECO:0000256" key="6">
    <source>
        <dbReference type="ARBA" id="ARBA00022692"/>
    </source>
</evidence>
<keyword evidence="4" id="KW-1003">Cell membrane</keyword>
<evidence type="ECO:0000256" key="13">
    <source>
        <dbReference type="PROSITE-ProRule" id="PRU00110"/>
    </source>
</evidence>
<keyword evidence="10" id="KW-1133">Transmembrane helix</keyword>
<dbReference type="PROSITE" id="PS50110">
    <property type="entry name" value="RESPONSE_REGULATORY"/>
    <property type="match status" value="3"/>
</dbReference>
<evidence type="ECO:0000256" key="7">
    <source>
        <dbReference type="ARBA" id="ARBA00022741"/>
    </source>
</evidence>
<dbReference type="CDD" id="cd00082">
    <property type="entry name" value="HisKA"/>
    <property type="match status" value="1"/>
</dbReference>
<keyword evidence="5 14" id="KW-0597">Phosphoprotein</keyword>
<evidence type="ECO:0000256" key="12">
    <source>
        <dbReference type="ARBA" id="ARBA00023136"/>
    </source>
</evidence>
<evidence type="ECO:0000256" key="5">
    <source>
        <dbReference type="ARBA" id="ARBA00022553"/>
    </source>
</evidence>
<dbReference type="GO" id="GO:0004673">
    <property type="term" value="F:protein histidine kinase activity"/>
    <property type="evidence" value="ECO:0007669"/>
    <property type="project" value="UniProtKB-EC"/>
</dbReference>
<dbReference type="CDD" id="cd00156">
    <property type="entry name" value="REC"/>
    <property type="match status" value="1"/>
</dbReference>
<dbReference type="Pfam" id="PF00512">
    <property type="entry name" value="HisKA"/>
    <property type="match status" value="1"/>
</dbReference>
<dbReference type="EC" id="2.7.13.3" evidence="3"/>
<dbReference type="PANTHER" id="PTHR45339:SF1">
    <property type="entry name" value="HYBRID SIGNAL TRANSDUCTION HISTIDINE KINASE J"/>
    <property type="match status" value="1"/>
</dbReference>
<dbReference type="SMART" id="SM00387">
    <property type="entry name" value="HATPase_c"/>
    <property type="match status" value="1"/>
</dbReference>
<dbReference type="SUPFAM" id="SSF47226">
    <property type="entry name" value="Histidine-containing phosphotransfer domain, HPT domain"/>
    <property type="match status" value="1"/>
</dbReference>
<dbReference type="Pfam" id="PF00072">
    <property type="entry name" value="Response_reg"/>
    <property type="match status" value="3"/>
</dbReference>
<reference evidence="20 21" key="1">
    <citation type="journal article" date="2020" name="Sci. Rep.">
        <title>A novel cyanobacterial geosmin producer, revising GeoA distribution and dispersion patterns in Bacteria.</title>
        <authorList>
            <person name="Churro C."/>
            <person name="Semedo-Aguiar A.P."/>
            <person name="Silva A.D."/>
            <person name="Pereira-Leal J.B."/>
            <person name="Leite R.B."/>
        </authorList>
    </citation>
    <scope>NUCLEOTIDE SEQUENCE [LARGE SCALE GENOMIC DNA]</scope>
    <source>
        <strain evidence="20 21">IPMA8</strain>
    </source>
</reference>
<dbReference type="SMART" id="SM00086">
    <property type="entry name" value="PAC"/>
    <property type="match status" value="2"/>
</dbReference>
<dbReference type="CDD" id="cd17546">
    <property type="entry name" value="REC_hyHK_CKI1_RcsC-like"/>
    <property type="match status" value="2"/>
</dbReference>
<keyword evidence="7" id="KW-0547">Nucleotide-binding</keyword>
<name>A0ABX2CY43_9CYAN</name>
<dbReference type="InterPro" id="IPR035965">
    <property type="entry name" value="PAS-like_dom_sf"/>
</dbReference>
<evidence type="ECO:0000259" key="17">
    <source>
        <dbReference type="PROSITE" id="PS50112"/>
    </source>
</evidence>
<keyword evidence="8 20" id="KW-0418">Kinase</keyword>
<dbReference type="SMART" id="SM00448">
    <property type="entry name" value="REC"/>
    <property type="match status" value="3"/>
</dbReference>
<dbReference type="CDD" id="cd00088">
    <property type="entry name" value="HPT"/>
    <property type="match status" value="1"/>
</dbReference>
<dbReference type="InterPro" id="IPR036097">
    <property type="entry name" value="HisK_dim/P_sf"/>
</dbReference>
<dbReference type="InterPro" id="IPR001610">
    <property type="entry name" value="PAC"/>
</dbReference>
<organism evidence="20 21">
    <name type="scientific">Microcoleus asticus IPMA8</name>
    <dbReference type="NCBI Taxonomy" id="2563858"/>
    <lineage>
        <taxon>Bacteria</taxon>
        <taxon>Bacillati</taxon>
        <taxon>Cyanobacteriota</taxon>
        <taxon>Cyanophyceae</taxon>
        <taxon>Oscillatoriophycideae</taxon>
        <taxon>Oscillatoriales</taxon>
        <taxon>Microcoleaceae</taxon>
        <taxon>Microcoleus</taxon>
        <taxon>Microcoleus asticus</taxon>
    </lineage>
</organism>
<dbReference type="Pfam" id="PF08447">
    <property type="entry name" value="PAS_3"/>
    <property type="match status" value="1"/>
</dbReference>
<accession>A0ABX2CY43</accession>
<sequence>MDKLIKILIVDDDAVDRMAVKRSLKSAGVSAEVIEAENCADTLAKLSVSKNSTQVAAKLSKQNKSQLLSEVEETENGLLLNQIFECEFDCVFLDYGLPDGDGLSLVQNLREAGLKVPLIVLTGQGDEQIAVELMKAGASDYIAKNKLSPESLSRSLYNAMRVYRAESQAFHTSQKLKESEERYRLVLEGVNDGIWDWDLSKNEVYWNDRLLEIIGLSREQFGRTMEALYNRLHPEDKDGIVRAIAAHLEQEIDYNVEFRLLHSSGFYRYCTSQGKAQRNYHGKPLRMAGMISDITERKQAEDALERERQQLRQIITCVPVAMAMFDTQMRYMANSKKWVSQFNLELPSLNNLSHYELFPDTPNRWKAMYQEVLKGQVVSVSEDAWERADGSVLYLRWAAHPWYDPDEKVGGIVMVADKINELVEARETALEASRVKSQFLANMSHEIRTPMNGVLAMAQLLLRATLEPKQQECAQTIYRSAEHLLNVINDILDFSKIEAGEMRLEKADFDLDSCVESVIEMTAHLAEEKGIELNILVDSSVPRKLVGDSGRLKQVLLNLAGNAIKFTDRGQVLVHVTVKQGNRLADGRQGARLLFSVRDTGIGISAEGQTKLFQSFSQVDDSPTRPYGGTGLGLAICKQLVEMMGGEIGVRSLLGSGSTFWFTVPLEKQLQVEPQDPELAGKKLLVVSGSALRRAAVRSLAQSWGARCDEAETAAEALSWLNKAQGRISQHSGEGEKSWDVVLVDLQMPELDAEEFAREVRSTSTVGSLIAMTALREQPNAEALCSRGFSGYLIEPVRPSRLLEAVLAPVKGTREFGRLEAANTYKLPAVNSQYVTPNSPSSLRILLAEDHPINQQVLVEQLAVLGYHADCAVNGQEALDLLAKKSYDLVLMDCQMPVLDGYKTAQKLREIEGSDRHTFVMALTAHAMPGEREKCLAAGMDDYLSKPVDLDALAAALKKYEARNVQFENKYGVKSINSENKSQLATSYTEVLEKAQIVAVPAPRAIALQTWEDRDCDGLFDKSRLEQLGRVNIKLPERLLQAFVADAQADVAAAKRAVEAKDWQTVEYQAHRLKGTSANVGVARMSDLATQLEHQARGLQSEPSGGKLSSIEKIENILVSLSSHLARVQEFVETRMFC</sequence>
<evidence type="ECO:0000313" key="20">
    <source>
        <dbReference type="EMBL" id="NQE35321.1"/>
    </source>
</evidence>
<comment type="catalytic activity">
    <reaction evidence="1">
        <text>ATP + protein L-histidine = ADP + protein N-phospho-L-histidine.</text>
        <dbReference type="EC" id="2.7.13.3"/>
    </reaction>
</comment>
<protein>
    <recommendedName>
        <fullName evidence="3">histidine kinase</fullName>
        <ecNumber evidence="3">2.7.13.3</ecNumber>
    </recommendedName>
</protein>
<dbReference type="Proteomes" id="UP000702425">
    <property type="component" value="Unassembled WGS sequence"/>
</dbReference>
<dbReference type="Gene3D" id="3.30.565.10">
    <property type="entry name" value="Histidine kinase-like ATPase, C-terminal domain"/>
    <property type="match status" value="1"/>
</dbReference>
<dbReference type="EMBL" id="SRRZ01000052">
    <property type="protein sequence ID" value="NQE35321.1"/>
    <property type="molecule type" value="Genomic_DNA"/>
</dbReference>
<evidence type="ECO:0000256" key="9">
    <source>
        <dbReference type="ARBA" id="ARBA00022840"/>
    </source>
</evidence>
<feature type="domain" description="Response regulatory" evidence="16">
    <location>
        <begin position="6"/>
        <end position="159"/>
    </location>
</feature>
<dbReference type="SUPFAM" id="SSF52172">
    <property type="entry name" value="CheY-like"/>
    <property type="match status" value="3"/>
</dbReference>
<evidence type="ECO:0000256" key="2">
    <source>
        <dbReference type="ARBA" id="ARBA00004651"/>
    </source>
</evidence>
<evidence type="ECO:0000259" key="16">
    <source>
        <dbReference type="PROSITE" id="PS50110"/>
    </source>
</evidence>
<feature type="modified residue" description="4-aspartylphosphate" evidence="14">
    <location>
        <position position="745"/>
    </location>
</feature>
<keyword evidence="21" id="KW-1185">Reference proteome</keyword>
<keyword evidence="11" id="KW-0902">Two-component regulatory system</keyword>
<evidence type="ECO:0000256" key="8">
    <source>
        <dbReference type="ARBA" id="ARBA00022777"/>
    </source>
</evidence>
<dbReference type="SMART" id="SM00073">
    <property type="entry name" value="HPT"/>
    <property type="match status" value="1"/>
</dbReference>
<dbReference type="InterPro" id="IPR003594">
    <property type="entry name" value="HATPase_dom"/>
</dbReference>
<evidence type="ECO:0000259" key="18">
    <source>
        <dbReference type="PROSITE" id="PS50113"/>
    </source>
</evidence>
<dbReference type="SUPFAM" id="SSF55874">
    <property type="entry name" value="ATPase domain of HSP90 chaperone/DNA topoisomerase II/histidine kinase"/>
    <property type="match status" value="1"/>
</dbReference>
<evidence type="ECO:0000256" key="14">
    <source>
        <dbReference type="PROSITE-ProRule" id="PRU00169"/>
    </source>
</evidence>
<dbReference type="PROSITE" id="PS50112">
    <property type="entry name" value="PAS"/>
    <property type="match status" value="1"/>
</dbReference>
<dbReference type="InterPro" id="IPR013655">
    <property type="entry name" value="PAS_fold_3"/>
</dbReference>
<dbReference type="PRINTS" id="PR00344">
    <property type="entry name" value="BCTRLSENSOR"/>
</dbReference>
<comment type="caution">
    <text evidence="20">The sequence shown here is derived from an EMBL/GenBank/DDBJ whole genome shotgun (WGS) entry which is preliminary data.</text>
</comment>
<dbReference type="Gene3D" id="1.20.120.160">
    <property type="entry name" value="HPT domain"/>
    <property type="match status" value="1"/>
</dbReference>
<dbReference type="SUPFAM" id="SSF47384">
    <property type="entry name" value="Homodimeric domain of signal transducing histidine kinase"/>
    <property type="match status" value="1"/>
</dbReference>
<dbReference type="InterPro" id="IPR013656">
    <property type="entry name" value="PAS_4"/>
</dbReference>
<dbReference type="PANTHER" id="PTHR45339">
    <property type="entry name" value="HYBRID SIGNAL TRANSDUCTION HISTIDINE KINASE J"/>
    <property type="match status" value="1"/>
</dbReference>
<feature type="domain" description="PAS" evidence="17">
    <location>
        <begin position="179"/>
        <end position="251"/>
    </location>
</feature>
<dbReference type="Pfam" id="PF08448">
    <property type="entry name" value="PAS_4"/>
    <property type="match status" value="1"/>
</dbReference>
<dbReference type="CDD" id="cd16922">
    <property type="entry name" value="HATPase_EvgS-ArcB-TorS-like"/>
    <property type="match status" value="1"/>
</dbReference>
<evidence type="ECO:0000259" key="19">
    <source>
        <dbReference type="PROSITE" id="PS50894"/>
    </source>
</evidence>
<feature type="domain" description="HPt" evidence="19">
    <location>
        <begin position="1032"/>
        <end position="1135"/>
    </location>
</feature>
<keyword evidence="20" id="KW-0808">Transferase</keyword>
<evidence type="ECO:0000259" key="15">
    <source>
        <dbReference type="PROSITE" id="PS50109"/>
    </source>
</evidence>
<proteinExistence type="predicted"/>